<dbReference type="GeneID" id="59148933"/>
<dbReference type="KEGG" id="thel:IG193_03515"/>
<reference evidence="1 2" key="1">
    <citation type="submission" date="2020-10" db="EMBL/GenBank/DDBJ databases">
        <title>Thermofilum lucidum 3507LT sp. nov. a novel member of Thermofilaceae family isolated from Chile hot spring, and proposal of description order Thermofilales.</title>
        <authorList>
            <person name="Zayulina K.S."/>
            <person name="Elcheninov A.G."/>
            <person name="Toshchakov S.V."/>
            <person name="Kublanov I.V."/>
        </authorList>
    </citation>
    <scope>NUCLEOTIDE SEQUENCE [LARGE SCALE GENOMIC DNA]</scope>
    <source>
        <strain evidence="1 2">3507LT</strain>
    </source>
</reference>
<dbReference type="Proteomes" id="UP000594121">
    <property type="component" value="Chromosome"/>
</dbReference>
<dbReference type="InParanoid" id="A0A7L9FI77"/>
<name>A0A7L9FI77_9CREN</name>
<dbReference type="RefSeq" id="WP_192819510.1">
    <property type="nucleotide sequence ID" value="NZ_CP062310.1"/>
</dbReference>
<dbReference type="AlphaFoldDB" id="A0A7L9FI77"/>
<accession>A0A7L9FI77</accession>
<protein>
    <submittedName>
        <fullName evidence="1">Uncharacterized protein</fullName>
    </submittedName>
</protein>
<gene>
    <name evidence="1" type="ORF">IG193_03515</name>
</gene>
<evidence type="ECO:0000313" key="2">
    <source>
        <dbReference type="Proteomes" id="UP000594121"/>
    </source>
</evidence>
<keyword evidence="2" id="KW-1185">Reference proteome</keyword>
<proteinExistence type="predicted"/>
<sequence length="133" mass="14537">MQTSITFTYLQAEKITEPPPGPLNVNIQLNFPINVSFSGNQLAAEFVASVESIPPVFSVKVKGRFTASGEARELEELNSKLLRGPPDPQLLQLVMSMTMFEIMLLLKELGIPPTLPIPVAPPQAPQSDTLRPL</sequence>
<evidence type="ECO:0000313" key="1">
    <source>
        <dbReference type="EMBL" id="QOJ79538.1"/>
    </source>
</evidence>
<organism evidence="1 2">
    <name type="scientific">Infirmifilum lucidum</name>
    <dbReference type="NCBI Taxonomy" id="2776706"/>
    <lineage>
        <taxon>Archaea</taxon>
        <taxon>Thermoproteota</taxon>
        <taxon>Thermoprotei</taxon>
        <taxon>Thermofilales</taxon>
        <taxon>Thermofilaceae</taxon>
        <taxon>Infirmifilum</taxon>
    </lineage>
</organism>
<dbReference type="EMBL" id="CP062310">
    <property type="protein sequence ID" value="QOJ79538.1"/>
    <property type="molecule type" value="Genomic_DNA"/>
</dbReference>